<dbReference type="InterPro" id="IPR041496">
    <property type="entry name" value="YitH/HolE_GNAT"/>
</dbReference>
<dbReference type="EMBL" id="BMAW01020553">
    <property type="protein sequence ID" value="GFT68751.1"/>
    <property type="molecule type" value="Genomic_DNA"/>
</dbReference>
<dbReference type="InterPro" id="IPR052729">
    <property type="entry name" value="Acyl/Acetyltrans_Enzymes"/>
</dbReference>
<evidence type="ECO:0000259" key="1">
    <source>
        <dbReference type="PROSITE" id="PS51186"/>
    </source>
</evidence>
<dbReference type="PANTHER" id="PTHR47237">
    <property type="entry name" value="SLL0310 PROTEIN"/>
    <property type="match status" value="1"/>
</dbReference>
<dbReference type="PROSITE" id="PS51186">
    <property type="entry name" value="GNAT"/>
    <property type="match status" value="1"/>
</dbReference>
<dbReference type="Gene3D" id="3.40.630.90">
    <property type="match status" value="1"/>
</dbReference>
<dbReference type="Gene3D" id="3.40.630.30">
    <property type="match status" value="1"/>
</dbReference>
<dbReference type="GO" id="GO:0016747">
    <property type="term" value="F:acyltransferase activity, transferring groups other than amino-acyl groups"/>
    <property type="evidence" value="ECO:0007669"/>
    <property type="project" value="InterPro"/>
</dbReference>
<dbReference type="OrthoDB" id="6481813at2759"/>
<dbReference type="Pfam" id="PF18014">
    <property type="entry name" value="Acetyltransf_18"/>
    <property type="match status" value="1"/>
</dbReference>
<dbReference type="InterPro" id="IPR000182">
    <property type="entry name" value="GNAT_dom"/>
</dbReference>
<proteinExistence type="predicted"/>
<organism evidence="2 3">
    <name type="scientific">Nephila pilipes</name>
    <name type="common">Giant wood spider</name>
    <name type="synonym">Nephila maculata</name>
    <dbReference type="NCBI Taxonomy" id="299642"/>
    <lineage>
        <taxon>Eukaryota</taxon>
        <taxon>Metazoa</taxon>
        <taxon>Ecdysozoa</taxon>
        <taxon>Arthropoda</taxon>
        <taxon>Chelicerata</taxon>
        <taxon>Arachnida</taxon>
        <taxon>Araneae</taxon>
        <taxon>Araneomorphae</taxon>
        <taxon>Entelegynae</taxon>
        <taxon>Araneoidea</taxon>
        <taxon>Nephilidae</taxon>
        <taxon>Nephila</taxon>
    </lineage>
</organism>
<dbReference type="Pfam" id="PF00583">
    <property type="entry name" value="Acetyltransf_1"/>
    <property type="match status" value="1"/>
</dbReference>
<dbReference type="AlphaFoldDB" id="A0A8X6PFX5"/>
<reference evidence="2" key="1">
    <citation type="submission" date="2020-08" db="EMBL/GenBank/DDBJ databases">
        <title>Multicomponent nature underlies the extraordinary mechanical properties of spider dragline silk.</title>
        <authorList>
            <person name="Kono N."/>
            <person name="Nakamura H."/>
            <person name="Mori M."/>
            <person name="Yoshida Y."/>
            <person name="Ohtoshi R."/>
            <person name="Malay A.D."/>
            <person name="Moran D.A.P."/>
            <person name="Tomita M."/>
            <person name="Numata K."/>
            <person name="Arakawa K."/>
        </authorList>
    </citation>
    <scope>NUCLEOTIDE SEQUENCE</scope>
</reference>
<accession>A0A8X6PFX5</accession>
<dbReference type="SUPFAM" id="SSF55729">
    <property type="entry name" value="Acyl-CoA N-acyltransferases (Nat)"/>
    <property type="match status" value="1"/>
</dbReference>
<evidence type="ECO:0000313" key="3">
    <source>
        <dbReference type="Proteomes" id="UP000887013"/>
    </source>
</evidence>
<gene>
    <name evidence="2" type="primary">AVEN_86106_1</name>
    <name evidence="2" type="ORF">NPIL_142521</name>
</gene>
<dbReference type="CDD" id="cd04301">
    <property type="entry name" value="NAT_SF"/>
    <property type="match status" value="1"/>
</dbReference>
<keyword evidence="3" id="KW-1185">Reference proteome</keyword>
<evidence type="ECO:0000313" key="2">
    <source>
        <dbReference type="EMBL" id="GFT68751.1"/>
    </source>
</evidence>
<comment type="caution">
    <text evidence="2">The sequence shown here is derived from an EMBL/GenBank/DDBJ whole genome shotgun (WGS) entry which is preliminary data.</text>
</comment>
<dbReference type="Proteomes" id="UP000887013">
    <property type="component" value="Unassembled WGS sequence"/>
</dbReference>
<feature type="domain" description="N-acetyltransferase" evidence="1">
    <location>
        <begin position="9"/>
        <end position="148"/>
    </location>
</feature>
<sequence>MNAIKALTFRLRPFVETDIPAVVKLALRSTFHYSTECLISWSKIDPTGIKVAELHSGEVVGFCATINHNENNAFVGALCVHEKYRKLEIGHRLVVAGMQHVGERNAGTNVSKELIRATCKEGFGVIEDSWNTVEYEYLGELRYQLLTEKLPDGVQIQCLKENNFDSMLEYDRTLAGYDRKHILDIICKENNTKFLIALKDGACVGYGMIKRNIFDAARVGPLYADDSRVAEVILRKLLETMPDAKGLAMTTISNNLMANERVRKMGIPVYNNLTRMYTKEKMVINSSRIFAQFDADFSPL</sequence>
<name>A0A8X6PFX5_NEPPI</name>
<dbReference type="InterPro" id="IPR016181">
    <property type="entry name" value="Acyl_CoA_acyltransferase"/>
</dbReference>
<protein>
    <submittedName>
        <fullName evidence="2">N-acetyltransferase domain-containing protein</fullName>
    </submittedName>
</protein>
<dbReference type="PANTHER" id="PTHR47237:SF1">
    <property type="entry name" value="SLL0310 PROTEIN"/>
    <property type="match status" value="1"/>
</dbReference>